<reference evidence="2 3" key="1">
    <citation type="journal article" date="2018" name="Appl. Environ. Microbiol.">
        <title>Antimicrobial susceptibility testing and tentative epidemiological cut-off values of five Bacillus species relevant for use as animal feed additives or for plant protection.</title>
        <authorList>
            <person name="Agerso Y."/>
            <person name="Stuer-Lauridsen B."/>
            <person name="Bjerre K."/>
            <person name="Jensen M.G."/>
            <person name="Johansen E."/>
            <person name="Bennedsen M."/>
            <person name="Brockmann E."/>
            <person name="Nielsen B."/>
        </authorList>
    </citation>
    <scope>NUCLEOTIDE SEQUENCE [LARGE SCALE GENOMIC DNA]</scope>
    <source>
        <strain evidence="2 3">CHCC20162</strain>
    </source>
</reference>
<feature type="transmembrane region" description="Helical" evidence="1">
    <location>
        <begin position="54"/>
        <end position="74"/>
    </location>
</feature>
<dbReference type="AlphaFoldDB" id="A0A3D8WUE9"/>
<evidence type="ECO:0000256" key="1">
    <source>
        <dbReference type="SAM" id="Phobius"/>
    </source>
</evidence>
<dbReference type="EMBL" id="PQWM01000056">
    <property type="protein sequence ID" value="RDZ07137.1"/>
    <property type="molecule type" value="Genomic_DNA"/>
</dbReference>
<dbReference type="Proteomes" id="UP000256519">
    <property type="component" value="Unassembled WGS sequence"/>
</dbReference>
<dbReference type="RefSeq" id="WP_116078554.1">
    <property type="nucleotide sequence ID" value="NZ_CP187642.1"/>
</dbReference>
<comment type="caution">
    <text evidence="2">The sequence shown here is derived from an EMBL/GenBank/DDBJ whole genome shotgun (WGS) entry which is preliminary data.</text>
</comment>
<keyword evidence="1" id="KW-0812">Transmembrane</keyword>
<protein>
    <submittedName>
        <fullName evidence="2">Uncharacterized protein</fullName>
    </submittedName>
</protein>
<keyword evidence="1" id="KW-0472">Membrane</keyword>
<organism evidence="2 3">
    <name type="scientific">Priestia megaterium</name>
    <name type="common">Bacillus megaterium</name>
    <dbReference type="NCBI Taxonomy" id="1404"/>
    <lineage>
        <taxon>Bacteria</taxon>
        <taxon>Bacillati</taxon>
        <taxon>Bacillota</taxon>
        <taxon>Bacilli</taxon>
        <taxon>Bacillales</taxon>
        <taxon>Bacillaceae</taxon>
        <taxon>Priestia</taxon>
    </lineage>
</organism>
<evidence type="ECO:0000313" key="3">
    <source>
        <dbReference type="Proteomes" id="UP000256519"/>
    </source>
</evidence>
<gene>
    <name evidence="2" type="ORF">C3744_28065</name>
</gene>
<proteinExistence type="predicted"/>
<name>A0A3D8WUE9_PRIMG</name>
<evidence type="ECO:0000313" key="2">
    <source>
        <dbReference type="EMBL" id="RDZ07137.1"/>
    </source>
</evidence>
<accession>A0A3D8WUE9</accession>
<sequence length="83" mass="9921">MNKKMANYIIFFSWFLFLVLLWIVVSLFKGENGQWWSMYRLNPDKYGPWALELSYIKVIIAAVISLGIAFMVSFEFKRKNKMK</sequence>
<keyword evidence="1" id="KW-1133">Transmembrane helix</keyword>